<evidence type="ECO:0000256" key="8">
    <source>
        <dbReference type="RuleBase" id="RU363041"/>
    </source>
</evidence>
<feature type="transmembrane region" description="Helical" evidence="8">
    <location>
        <begin position="6"/>
        <end position="28"/>
    </location>
</feature>
<feature type="transmembrane region" description="Helical" evidence="8">
    <location>
        <begin position="198"/>
        <end position="216"/>
    </location>
</feature>
<dbReference type="InterPro" id="IPR052017">
    <property type="entry name" value="TSUP"/>
</dbReference>
<name>A0ABV7EPM8_9GAMM</name>
<comment type="caution">
    <text evidence="9">The sequence shown here is derived from an EMBL/GenBank/DDBJ whole genome shotgun (WGS) entry which is preliminary data.</text>
</comment>
<dbReference type="Pfam" id="PF01925">
    <property type="entry name" value="TauE"/>
    <property type="match status" value="1"/>
</dbReference>
<evidence type="ECO:0000256" key="4">
    <source>
        <dbReference type="ARBA" id="ARBA00022475"/>
    </source>
</evidence>
<dbReference type="PANTHER" id="PTHR30269:SF37">
    <property type="entry name" value="MEMBRANE TRANSPORTER PROTEIN"/>
    <property type="match status" value="1"/>
</dbReference>
<feature type="transmembrane region" description="Helical" evidence="8">
    <location>
        <begin position="40"/>
        <end position="61"/>
    </location>
</feature>
<organism evidence="9 10">
    <name type="scientific">Salinisphaera aquimarina</name>
    <dbReference type="NCBI Taxonomy" id="2094031"/>
    <lineage>
        <taxon>Bacteria</taxon>
        <taxon>Pseudomonadati</taxon>
        <taxon>Pseudomonadota</taxon>
        <taxon>Gammaproteobacteria</taxon>
        <taxon>Salinisphaerales</taxon>
        <taxon>Salinisphaeraceae</taxon>
        <taxon>Salinisphaera</taxon>
    </lineage>
</organism>
<keyword evidence="3" id="KW-0813">Transport</keyword>
<evidence type="ECO:0000256" key="1">
    <source>
        <dbReference type="ARBA" id="ARBA00004651"/>
    </source>
</evidence>
<proteinExistence type="inferred from homology"/>
<dbReference type="EMBL" id="JBHRSS010000005">
    <property type="protein sequence ID" value="MFC3104673.1"/>
    <property type="molecule type" value="Genomic_DNA"/>
</dbReference>
<comment type="subcellular location">
    <subcellularLocation>
        <location evidence="1 8">Cell membrane</location>
        <topology evidence="1 8">Multi-pass membrane protein</topology>
    </subcellularLocation>
</comment>
<keyword evidence="4 8" id="KW-1003">Cell membrane</keyword>
<accession>A0ABV7EPM8</accession>
<sequence>MNSEILLPFLVVAAVAGYFQTVTGYGLGMILIGVTSGLDIVPVAATATIVGLLLLVNSAVALPGRFGHIHWPLVTSTALGVVPATLVGIVLLEYLDSRLSRLLHVALGLLIIYGAFSLLRTPVQQDTPSGCSGFVVSGVVSGLCGGLFGIPGPPLIYQFYRQPLPLTAIRNMLTVIFSLTATVRTLLVALQGAIDTQILVLTASAVPVIAVTTWLGRHCPPPLSTRAMRWLTCAVLLGIGSELIGTQLLTL</sequence>
<feature type="transmembrane region" description="Helical" evidence="8">
    <location>
        <begin position="172"/>
        <end position="192"/>
    </location>
</feature>
<feature type="transmembrane region" description="Helical" evidence="8">
    <location>
        <begin position="228"/>
        <end position="249"/>
    </location>
</feature>
<evidence type="ECO:0000256" key="5">
    <source>
        <dbReference type="ARBA" id="ARBA00022692"/>
    </source>
</evidence>
<reference evidence="10" key="1">
    <citation type="journal article" date="2019" name="Int. J. Syst. Evol. Microbiol.">
        <title>The Global Catalogue of Microorganisms (GCM) 10K type strain sequencing project: providing services to taxonomists for standard genome sequencing and annotation.</title>
        <authorList>
            <consortium name="The Broad Institute Genomics Platform"/>
            <consortium name="The Broad Institute Genome Sequencing Center for Infectious Disease"/>
            <person name="Wu L."/>
            <person name="Ma J."/>
        </authorList>
    </citation>
    <scope>NUCLEOTIDE SEQUENCE [LARGE SCALE GENOMIC DNA]</scope>
    <source>
        <strain evidence="10">KCTC 52640</strain>
    </source>
</reference>
<gene>
    <name evidence="9" type="ORF">ACFOSU_12340</name>
</gene>
<feature type="transmembrane region" description="Helical" evidence="8">
    <location>
        <begin position="139"/>
        <end position="160"/>
    </location>
</feature>
<dbReference type="PANTHER" id="PTHR30269">
    <property type="entry name" value="TRANSMEMBRANE PROTEIN YFCA"/>
    <property type="match status" value="1"/>
</dbReference>
<keyword evidence="5 8" id="KW-0812">Transmembrane</keyword>
<comment type="similarity">
    <text evidence="2 8">Belongs to the 4-toluene sulfonate uptake permease (TSUP) (TC 2.A.102) family.</text>
</comment>
<keyword evidence="6 8" id="KW-1133">Transmembrane helix</keyword>
<keyword evidence="7 8" id="KW-0472">Membrane</keyword>
<feature type="transmembrane region" description="Helical" evidence="8">
    <location>
        <begin position="73"/>
        <end position="95"/>
    </location>
</feature>
<dbReference type="RefSeq" id="WP_380690048.1">
    <property type="nucleotide sequence ID" value="NZ_JBHRSS010000005.1"/>
</dbReference>
<feature type="transmembrane region" description="Helical" evidence="8">
    <location>
        <begin position="102"/>
        <end position="119"/>
    </location>
</feature>
<dbReference type="InterPro" id="IPR002781">
    <property type="entry name" value="TM_pro_TauE-like"/>
</dbReference>
<evidence type="ECO:0000256" key="2">
    <source>
        <dbReference type="ARBA" id="ARBA00009142"/>
    </source>
</evidence>
<protein>
    <recommendedName>
        <fullName evidence="8">Probable membrane transporter protein</fullName>
    </recommendedName>
</protein>
<evidence type="ECO:0000313" key="10">
    <source>
        <dbReference type="Proteomes" id="UP001595462"/>
    </source>
</evidence>
<dbReference type="Proteomes" id="UP001595462">
    <property type="component" value="Unassembled WGS sequence"/>
</dbReference>
<keyword evidence="10" id="KW-1185">Reference proteome</keyword>
<evidence type="ECO:0000256" key="6">
    <source>
        <dbReference type="ARBA" id="ARBA00022989"/>
    </source>
</evidence>
<evidence type="ECO:0000256" key="3">
    <source>
        <dbReference type="ARBA" id="ARBA00022448"/>
    </source>
</evidence>
<evidence type="ECO:0000256" key="7">
    <source>
        <dbReference type="ARBA" id="ARBA00023136"/>
    </source>
</evidence>
<evidence type="ECO:0000313" key="9">
    <source>
        <dbReference type="EMBL" id="MFC3104673.1"/>
    </source>
</evidence>